<dbReference type="EMBL" id="BAABHS010000025">
    <property type="protein sequence ID" value="GAA4982477.1"/>
    <property type="molecule type" value="Genomic_DNA"/>
</dbReference>
<dbReference type="CDD" id="cd16936">
    <property type="entry name" value="HATPase_RsbW-like"/>
    <property type="match status" value="1"/>
</dbReference>
<dbReference type="Pfam" id="PF13581">
    <property type="entry name" value="HATPase_c_2"/>
    <property type="match status" value="1"/>
</dbReference>
<comment type="caution">
    <text evidence="3">The sequence shown here is derived from an EMBL/GenBank/DDBJ whole genome shotgun (WGS) entry which is preliminary data.</text>
</comment>
<keyword evidence="1" id="KW-0723">Serine/threonine-protein kinase</keyword>
<evidence type="ECO:0000259" key="2">
    <source>
        <dbReference type="Pfam" id="PF13581"/>
    </source>
</evidence>
<reference evidence="4" key="1">
    <citation type="journal article" date="2019" name="Int. J. Syst. Evol. Microbiol.">
        <title>The Global Catalogue of Microorganisms (GCM) 10K type strain sequencing project: providing services to taxonomists for standard genome sequencing and annotation.</title>
        <authorList>
            <consortium name="The Broad Institute Genomics Platform"/>
            <consortium name="The Broad Institute Genome Sequencing Center for Infectious Disease"/>
            <person name="Wu L."/>
            <person name="Ma J."/>
        </authorList>
    </citation>
    <scope>NUCLEOTIDE SEQUENCE [LARGE SCALE GENOMIC DNA]</scope>
    <source>
        <strain evidence="4">JCM 17986</strain>
    </source>
</reference>
<dbReference type="PANTHER" id="PTHR35526:SF3">
    <property type="entry name" value="ANTI-SIGMA-F FACTOR RSBW"/>
    <property type="match status" value="1"/>
</dbReference>
<keyword evidence="1" id="KW-0808">Transferase</keyword>
<protein>
    <recommendedName>
        <fullName evidence="2">Histidine kinase/HSP90-like ATPase domain-containing protein</fullName>
    </recommendedName>
</protein>
<dbReference type="InterPro" id="IPR050267">
    <property type="entry name" value="Anti-sigma-factor_SerPK"/>
</dbReference>
<evidence type="ECO:0000313" key="4">
    <source>
        <dbReference type="Proteomes" id="UP001500466"/>
    </source>
</evidence>
<organism evidence="3 4">
    <name type="scientific">Yinghuangia aomiensis</name>
    <dbReference type="NCBI Taxonomy" id="676205"/>
    <lineage>
        <taxon>Bacteria</taxon>
        <taxon>Bacillati</taxon>
        <taxon>Actinomycetota</taxon>
        <taxon>Actinomycetes</taxon>
        <taxon>Kitasatosporales</taxon>
        <taxon>Streptomycetaceae</taxon>
        <taxon>Yinghuangia</taxon>
    </lineage>
</organism>
<dbReference type="Gene3D" id="3.30.565.10">
    <property type="entry name" value="Histidine kinase-like ATPase, C-terminal domain"/>
    <property type="match status" value="1"/>
</dbReference>
<evidence type="ECO:0000256" key="1">
    <source>
        <dbReference type="ARBA" id="ARBA00022527"/>
    </source>
</evidence>
<name>A0ABP9HYP3_9ACTN</name>
<dbReference type="InterPro" id="IPR003594">
    <property type="entry name" value="HATPase_dom"/>
</dbReference>
<keyword evidence="4" id="KW-1185">Reference proteome</keyword>
<dbReference type="InterPro" id="IPR036890">
    <property type="entry name" value="HATPase_C_sf"/>
</dbReference>
<accession>A0ABP9HYP3</accession>
<dbReference type="PANTHER" id="PTHR35526">
    <property type="entry name" value="ANTI-SIGMA-F FACTOR RSBW-RELATED"/>
    <property type="match status" value="1"/>
</dbReference>
<dbReference type="RefSeq" id="WP_345678859.1">
    <property type="nucleotide sequence ID" value="NZ_BAABHS010000025.1"/>
</dbReference>
<evidence type="ECO:0000313" key="3">
    <source>
        <dbReference type="EMBL" id="GAA4982477.1"/>
    </source>
</evidence>
<dbReference type="Proteomes" id="UP001500466">
    <property type="component" value="Unassembled WGS sequence"/>
</dbReference>
<feature type="domain" description="Histidine kinase/HSP90-like ATPase" evidence="2">
    <location>
        <begin position="12"/>
        <end position="120"/>
    </location>
</feature>
<sequence>MPPAFERVFDLPDDPRAAGLARAHTRAFLRGRSLATLSDDAELLASELVTNVIRHAGGRPQLTLTKDASAVRIGVSDKGFGLPSLQAPDLDTLTGRGLFLVDRLSARWGFTREPDCSTVWCELAT</sequence>
<keyword evidence="1" id="KW-0418">Kinase</keyword>
<proteinExistence type="predicted"/>
<dbReference type="SUPFAM" id="SSF55874">
    <property type="entry name" value="ATPase domain of HSP90 chaperone/DNA topoisomerase II/histidine kinase"/>
    <property type="match status" value="1"/>
</dbReference>
<gene>
    <name evidence="3" type="ORF">GCM10023205_59920</name>
</gene>